<evidence type="ECO:0000259" key="3">
    <source>
        <dbReference type="Pfam" id="PF00857"/>
    </source>
</evidence>
<dbReference type="InterPro" id="IPR000868">
    <property type="entry name" value="Isochorismatase-like_dom"/>
</dbReference>
<dbReference type="KEGG" id="lack:FLP15_07550"/>
<evidence type="ECO:0000313" key="4">
    <source>
        <dbReference type="EMBL" id="QDK71039.1"/>
    </source>
</evidence>
<dbReference type="InterPro" id="IPR036380">
    <property type="entry name" value="Isochorismatase-like_sf"/>
</dbReference>
<evidence type="ECO:0000313" key="5">
    <source>
        <dbReference type="Proteomes" id="UP000315128"/>
    </source>
</evidence>
<comment type="similarity">
    <text evidence="1">Belongs to the isochorismatase family.</text>
</comment>
<keyword evidence="5" id="KW-1185">Reference proteome</keyword>
<dbReference type="Gene3D" id="3.40.50.850">
    <property type="entry name" value="Isochorismatase-like"/>
    <property type="match status" value="1"/>
</dbReference>
<feature type="domain" description="Isochorismatase-like" evidence="3">
    <location>
        <begin position="4"/>
        <end position="166"/>
    </location>
</feature>
<evidence type="ECO:0000256" key="1">
    <source>
        <dbReference type="ARBA" id="ARBA00006336"/>
    </source>
</evidence>
<name>A0A514Z8W7_9LACT</name>
<dbReference type="Pfam" id="PF00857">
    <property type="entry name" value="Isochorismatase"/>
    <property type="match status" value="1"/>
</dbReference>
<dbReference type="OrthoDB" id="3174612at2"/>
<dbReference type="GO" id="GO:0016787">
    <property type="term" value="F:hydrolase activity"/>
    <property type="evidence" value="ECO:0007669"/>
    <property type="project" value="UniProtKB-KW"/>
</dbReference>
<evidence type="ECO:0000256" key="2">
    <source>
        <dbReference type="ARBA" id="ARBA00022801"/>
    </source>
</evidence>
<dbReference type="AlphaFoldDB" id="A0A514Z8W7"/>
<gene>
    <name evidence="4" type="ORF">FLP15_07550</name>
</gene>
<dbReference type="RefSeq" id="WP_142766609.1">
    <property type="nucleotide sequence ID" value="NZ_CP041356.1"/>
</dbReference>
<dbReference type="SUPFAM" id="SSF52499">
    <property type="entry name" value="Isochorismatase-like hydrolases"/>
    <property type="match status" value="1"/>
</dbReference>
<keyword evidence="2 4" id="KW-0378">Hydrolase</keyword>
<reference evidence="4 5" key="1">
    <citation type="submission" date="2019-07" db="EMBL/GenBank/DDBJ databases">
        <title>Genome sequencing of KACC 19320.</title>
        <authorList>
            <person name="Heo J."/>
            <person name="Kim S.-J."/>
            <person name="Kim J.-S."/>
            <person name="Hong S.-B."/>
            <person name="Kwon S.-W."/>
        </authorList>
    </citation>
    <scope>NUCLEOTIDE SEQUENCE [LARGE SCALE GENOMIC DNA]</scope>
    <source>
        <strain evidence="4 5">KACC 19320</strain>
    </source>
</reference>
<protein>
    <submittedName>
        <fullName evidence="4">Cysteine hydrolase</fullName>
    </submittedName>
</protein>
<organism evidence="4 5">
    <name type="scientific">Lactococcus protaetiae</name>
    <dbReference type="NCBI Taxonomy" id="2592653"/>
    <lineage>
        <taxon>Bacteria</taxon>
        <taxon>Bacillati</taxon>
        <taxon>Bacillota</taxon>
        <taxon>Bacilli</taxon>
        <taxon>Lactobacillales</taxon>
        <taxon>Streptococcaceae</taxon>
        <taxon>Lactococcus</taxon>
    </lineage>
</organism>
<proteinExistence type="inferred from homology"/>
<dbReference type="EMBL" id="CP041356">
    <property type="protein sequence ID" value="QDK71039.1"/>
    <property type="molecule type" value="Genomic_DNA"/>
</dbReference>
<dbReference type="Proteomes" id="UP000315128">
    <property type="component" value="Chromosome"/>
</dbReference>
<sequence length="173" mass="18922">MKNSALIVVDLNAGIQKIAKHPYPHSWTEIEANNRALMTAFLTENCPVYVTSVQPKFLLKSWGRAFGKQLITDISGAREVVKFGPSIFTQSDAGLVEKLKAQGITKVFFSGISTSNGVFKSAKDAVAQGFDVVLVSDATADRSAPGYEKIIKDEFPKIGEIQTTEEILVKNER</sequence>
<dbReference type="PANTHER" id="PTHR43540">
    <property type="entry name" value="PEROXYUREIDOACRYLATE/UREIDOACRYLATE AMIDOHYDROLASE-RELATED"/>
    <property type="match status" value="1"/>
</dbReference>
<accession>A0A514Z8W7</accession>
<dbReference type="InterPro" id="IPR050272">
    <property type="entry name" value="Isochorismatase-like_hydrls"/>
</dbReference>
<dbReference type="PANTHER" id="PTHR43540:SF7">
    <property type="entry name" value="ISOCHORISMATASE FAMILY PROTEIN YECD"/>
    <property type="match status" value="1"/>
</dbReference>